<evidence type="ECO:0000313" key="3">
    <source>
        <dbReference type="EMBL" id="KHJ87910.1"/>
    </source>
</evidence>
<keyword evidence="1" id="KW-0812">Transmembrane</keyword>
<feature type="transmembrane region" description="Helical" evidence="1">
    <location>
        <begin position="199"/>
        <end position="223"/>
    </location>
</feature>
<dbReference type="OrthoDB" id="5859091at2759"/>
<keyword evidence="2" id="KW-0732">Signal</keyword>
<feature type="signal peptide" evidence="2">
    <location>
        <begin position="1"/>
        <end position="19"/>
    </location>
</feature>
<gene>
    <name evidence="3" type="ORF">OESDEN_12303</name>
</gene>
<feature type="chain" id="PRO_5002061224" evidence="2">
    <location>
        <begin position="20"/>
        <end position="234"/>
    </location>
</feature>
<keyword evidence="1" id="KW-0472">Membrane</keyword>
<dbReference type="Proteomes" id="UP000053660">
    <property type="component" value="Unassembled WGS sequence"/>
</dbReference>
<proteinExistence type="predicted"/>
<organism evidence="3 4">
    <name type="scientific">Oesophagostomum dentatum</name>
    <name type="common">Nodular worm</name>
    <dbReference type="NCBI Taxonomy" id="61180"/>
    <lineage>
        <taxon>Eukaryota</taxon>
        <taxon>Metazoa</taxon>
        <taxon>Ecdysozoa</taxon>
        <taxon>Nematoda</taxon>
        <taxon>Chromadorea</taxon>
        <taxon>Rhabditida</taxon>
        <taxon>Rhabditina</taxon>
        <taxon>Rhabditomorpha</taxon>
        <taxon>Strongyloidea</taxon>
        <taxon>Strongylidae</taxon>
        <taxon>Oesophagostomum</taxon>
    </lineage>
</organism>
<keyword evidence="1" id="KW-1133">Transmembrane helix</keyword>
<keyword evidence="4" id="KW-1185">Reference proteome</keyword>
<name>A0A0B1SXH2_OESDE</name>
<evidence type="ECO:0000313" key="4">
    <source>
        <dbReference type="Proteomes" id="UP000053660"/>
    </source>
</evidence>
<evidence type="ECO:0000256" key="2">
    <source>
        <dbReference type="SAM" id="SignalP"/>
    </source>
</evidence>
<dbReference type="EMBL" id="KN556784">
    <property type="protein sequence ID" value="KHJ87910.1"/>
    <property type="molecule type" value="Genomic_DNA"/>
</dbReference>
<dbReference type="AlphaFoldDB" id="A0A0B1SXH2"/>
<accession>A0A0B1SXH2</accession>
<protein>
    <submittedName>
        <fullName evidence="3">Uncharacterized protein</fullName>
    </submittedName>
</protein>
<sequence length="234" mass="26296">MHVAFLALLYSAVLLNTFARQPCRTRPSYGLCPFQLEPANFSEVFSTAVDEDCRDQENRTRFVSCLFSAGFSCVMVFFDQSTVIAGCMRDAGSNLVEFREHFNDTGNVEVVNVERYTIRRACGAPPDCSPAEVSIAEENSSYILNVCCCKGDQCISPGTYRKIPQDNRTADSFPELGNFTLNDTGHTDEDLPFHDVTQLYILAFCYATSFTAITINFYLTVYAECCRRIIMKNQ</sequence>
<evidence type="ECO:0000256" key="1">
    <source>
        <dbReference type="SAM" id="Phobius"/>
    </source>
</evidence>
<reference evidence="3 4" key="1">
    <citation type="submission" date="2014-03" db="EMBL/GenBank/DDBJ databases">
        <title>Draft genome of the hookworm Oesophagostomum dentatum.</title>
        <authorList>
            <person name="Mitreva M."/>
        </authorList>
    </citation>
    <scope>NUCLEOTIDE SEQUENCE [LARGE SCALE GENOMIC DNA]</scope>
    <source>
        <strain evidence="3 4">OD-Hann</strain>
    </source>
</reference>